<feature type="binding site" evidence="2">
    <location>
        <position position="140"/>
    </location>
    <ligand>
        <name>Mn(2+)</name>
        <dbReference type="ChEBI" id="CHEBI:29035"/>
        <label>2</label>
    </ligand>
</feature>
<dbReference type="GO" id="GO:0050118">
    <property type="term" value="F:N-acetyldiaminopimelate deacetylase activity"/>
    <property type="evidence" value="ECO:0007669"/>
    <property type="project" value="UniProtKB-ARBA"/>
</dbReference>
<proteinExistence type="predicted"/>
<reference evidence="4 5" key="1">
    <citation type="submission" date="2019-01" db="EMBL/GenBank/DDBJ databases">
        <title>Chengkuizengella sp. nov., isolated from deep-sea sediment of East Pacific Ocean.</title>
        <authorList>
            <person name="Yang J."/>
            <person name="Lai Q."/>
            <person name="Shao Z."/>
        </authorList>
    </citation>
    <scope>NUCLEOTIDE SEQUENCE [LARGE SCALE GENOMIC DNA]</scope>
    <source>
        <strain evidence="4 5">YPA3-1-1</strain>
    </source>
</reference>
<feature type="domain" description="Peptidase M20 dimerisation" evidence="3">
    <location>
        <begin position="188"/>
        <end position="282"/>
    </location>
</feature>
<feature type="binding site" evidence="2">
    <location>
        <position position="104"/>
    </location>
    <ligand>
        <name>Mn(2+)</name>
        <dbReference type="ChEBI" id="CHEBI:29035"/>
        <label>2</label>
    </ligand>
</feature>
<evidence type="ECO:0000313" key="4">
    <source>
        <dbReference type="EMBL" id="NBI30675.1"/>
    </source>
</evidence>
<evidence type="ECO:0000259" key="3">
    <source>
        <dbReference type="Pfam" id="PF07687"/>
    </source>
</evidence>
<feature type="binding site" evidence="2">
    <location>
        <position position="165"/>
    </location>
    <ligand>
        <name>Mn(2+)</name>
        <dbReference type="ChEBI" id="CHEBI:29035"/>
        <label>2</label>
    </ligand>
</feature>
<protein>
    <submittedName>
        <fullName evidence="4">Amidohydrolase</fullName>
    </submittedName>
</protein>
<keyword evidence="2" id="KW-0479">Metal-binding</keyword>
<dbReference type="FunFam" id="3.30.70.360:FF:000001">
    <property type="entry name" value="N-acetyldiaminopimelate deacetylase"/>
    <property type="match status" value="1"/>
</dbReference>
<dbReference type="Gene3D" id="3.40.630.10">
    <property type="entry name" value="Zn peptidases"/>
    <property type="match status" value="1"/>
</dbReference>
<keyword evidence="5" id="KW-1185">Reference proteome</keyword>
<gene>
    <name evidence="4" type="ORF">ERL59_17125</name>
</gene>
<dbReference type="InterPro" id="IPR002933">
    <property type="entry name" value="Peptidase_M20"/>
</dbReference>
<dbReference type="AlphaFoldDB" id="A0A6N9Q6Z8"/>
<dbReference type="PIRSF" id="PIRSF005962">
    <property type="entry name" value="Pept_M20D_amidohydro"/>
    <property type="match status" value="1"/>
</dbReference>
<comment type="cofactor">
    <cofactor evidence="2">
        <name>Mn(2+)</name>
        <dbReference type="ChEBI" id="CHEBI:29035"/>
    </cofactor>
    <text evidence="2">The Mn(2+) ion enhances activity.</text>
</comment>
<name>A0A6N9Q6Z8_9BACL</name>
<comment type="caution">
    <text evidence="4">The sequence shown here is derived from an EMBL/GenBank/DDBJ whole genome shotgun (WGS) entry which is preliminary data.</text>
</comment>
<feature type="binding site" evidence="2">
    <location>
        <position position="364"/>
    </location>
    <ligand>
        <name>Mn(2+)</name>
        <dbReference type="ChEBI" id="CHEBI:29035"/>
        <label>2</label>
    </ligand>
</feature>
<keyword evidence="1 4" id="KW-0378">Hydrolase</keyword>
<dbReference type="InterPro" id="IPR011650">
    <property type="entry name" value="Peptidase_M20_dimer"/>
</dbReference>
<dbReference type="GO" id="GO:0046872">
    <property type="term" value="F:metal ion binding"/>
    <property type="evidence" value="ECO:0007669"/>
    <property type="project" value="UniProtKB-KW"/>
</dbReference>
<dbReference type="Pfam" id="PF07687">
    <property type="entry name" value="M20_dimer"/>
    <property type="match status" value="1"/>
</dbReference>
<dbReference type="OrthoDB" id="9776731at2"/>
<evidence type="ECO:0000313" key="5">
    <source>
        <dbReference type="Proteomes" id="UP000448943"/>
    </source>
</evidence>
<evidence type="ECO:0000256" key="1">
    <source>
        <dbReference type="ARBA" id="ARBA00022801"/>
    </source>
</evidence>
<dbReference type="Gene3D" id="3.30.70.360">
    <property type="match status" value="1"/>
</dbReference>
<organism evidence="4 5">
    <name type="scientific">Chengkuizengella marina</name>
    <dbReference type="NCBI Taxonomy" id="2507566"/>
    <lineage>
        <taxon>Bacteria</taxon>
        <taxon>Bacillati</taxon>
        <taxon>Bacillota</taxon>
        <taxon>Bacilli</taxon>
        <taxon>Bacillales</taxon>
        <taxon>Paenibacillaceae</taxon>
        <taxon>Chengkuizengella</taxon>
    </lineage>
</organism>
<dbReference type="Pfam" id="PF01546">
    <property type="entry name" value="Peptidase_M20"/>
    <property type="match status" value="1"/>
</dbReference>
<sequence length="399" mass="44891">MRMKKYYQKIEELFPEMVNWRRHLHMNPELSFQEFKTTQFIFDKLSNWGIEAKKSKNDLGVIATIEGKKPGPTVALRADIDALPIQDQKKVNYASQEQNIMHACGHDGHTTILLAIAKILQEDRSGLNGKIRLIFQPAEEQYPGGALTMINDGALEDVDVIYGIHLWTPLQSGNVSCIAGPIMASVDEFEIKIVGRGGHAGLPHNTVDSTYIGAQLVVQLQSIVSRMVNPIDPAVVSVGSFHSGSSFNIISSLCTIKGTVRTFSDDIRANIQKRFTHICEQIGIMYDAEIKLNYINVYPPVVNHKEETNRFFKMEKNEFVNSKIMTSPLIMAGEDFSYYLKKIPGCFMFVGAGDEEKRINFPHHHPKFDFEESAMKNAVQLLLGMTLDYMYVNGLNGKL</sequence>
<dbReference type="NCBIfam" id="TIGR01891">
    <property type="entry name" value="amidohydrolases"/>
    <property type="match status" value="1"/>
</dbReference>
<dbReference type="EMBL" id="SIJB01000036">
    <property type="protein sequence ID" value="NBI30675.1"/>
    <property type="molecule type" value="Genomic_DNA"/>
</dbReference>
<dbReference type="SUPFAM" id="SSF53187">
    <property type="entry name" value="Zn-dependent exopeptidases"/>
    <property type="match status" value="1"/>
</dbReference>
<dbReference type="InterPro" id="IPR017439">
    <property type="entry name" value="Amidohydrolase"/>
</dbReference>
<evidence type="ECO:0000256" key="2">
    <source>
        <dbReference type="PIRSR" id="PIRSR005962-1"/>
    </source>
</evidence>
<feature type="binding site" evidence="2">
    <location>
        <position position="106"/>
    </location>
    <ligand>
        <name>Mn(2+)</name>
        <dbReference type="ChEBI" id="CHEBI:29035"/>
        <label>2</label>
    </ligand>
</feature>
<dbReference type="GO" id="GO:0019877">
    <property type="term" value="P:diaminopimelate biosynthetic process"/>
    <property type="evidence" value="ECO:0007669"/>
    <property type="project" value="UniProtKB-ARBA"/>
</dbReference>
<dbReference type="PANTHER" id="PTHR11014:SF63">
    <property type="entry name" value="METALLOPEPTIDASE, PUTATIVE (AFU_ORTHOLOGUE AFUA_6G09600)-RELATED"/>
    <property type="match status" value="1"/>
</dbReference>
<accession>A0A6N9Q6Z8</accession>
<dbReference type="PANTHER" id="PTHR11014">
    <property type="entry name" value="PEPTIDASE M20 FAMILY MEMBER"/>
    <property type="match status" value="1"/>
</dbReference>
<keyword evidence="2" id="KW-0464">Manganese</keyword>
<dbReference type="SUPFAM" id="SSF55031">
    <property type="entry name" value="Bacterial exopeptidase dimerisation domain"/>
    <property type="match status" value="1"/>
</dbReference>
<dbReference type="Proteomes" id="UP000448943">
    <property type="component" value="Unassembled WGS sequence"/>
</dbReference>
<dbReference type="InterPro" id="IPR036264">
    <property type="entry name" value="Bact_exopeptidase_dim_dom"/>
</dbReference>